<dbReference type="SMART" id="SM00342">
    <property type="entry name" value="HTH_ARAC"/>
    <property type="match status" value="1"/>
</dbReference>
<dbReference type="PROSITE" id="PS01124">
    <property type="entry name" value="HTH_ARAC_FAMILY_2"/>
    <property type="match status" value="1"/>
</dbReference>
<feature type="domain" description="HTH araC/xylS-type" evidence="4">
    <location>
        <begin position="179"/>
        <end position="277"/>
    </location>
</feature>
<dbReference type="RefSeq" id="WP_185140548.1">
    <property type="nucleotide sequence ID" value="NZ_JACJVP010000001.1"/>
</dbReference>
<dbReference type="Pfam" id="PF12833">
    <property type="entry name" value="HTH_18"/>
    <property type="match status" value="1"/>
</dbReference>
<dbReference type="Pfam" id="PF02311">
    <property type="entry name" value="AraC_binding"/>
    <property type="match status" value="1"/>
</dbReference>
<keyword evidence="2" id="KW-0238">DNA-binding</keyword>
<evidence type="ECO:0000256" key="3">
    <source>
        <dbReference type="ARBA" id="ARBA00023163"/>
    </source>
</evidence>
<comment type="caution">
    <text evidence="5">The sequence shown here is derived from an EMBL/GenBank/DDBJ whole genome shotgun (WGS) entry which is preliminary data.</text>
</comment>
<dbReference type="SUPFAM" id="SSF46689">
    <property type="entry name" value="Homeodomain-like"/>
    <property type="match status" value="2"/>
</dbReference>
<dbReference type="AlphaFoldDB" id="A0A7X0VCX6"/>
<dbReference type="GO" id="GO:0003700">
    <property type="term" value="F:DNA-binding transcription factor activity"/>
    <property type="evidence" value="ECO:0007669"/>
    <property type="project" value="InterPro"/>
</dbReference>
<dbReference type="EMBL" id="JACJVP010000001">
    <property type="protein sequence ID" value="MBB6669101.1"/>
    <property type="molecule type" value="Genomic_DNA"/>
</dbReference>
<dbReference type="PANTHER" id="PTHR43280">
    <property type="entry name" value="ARAC-FAMILY TRANSCRIPTIONAL REGULATOR"/>
    <property type="match status" value="1"/>
</dbReference>
<evidence type="ECO:0000259" key="4">
    <source>
        <dbReference type="PROSITE" id="PS01124"/>
    </source>
</evidence>
<sequence length="281" mass="32203">MKRDYQLNKDFPIQMTCWVPSSKLAPFHWHHSFEIGYCLEGEGQFYFEDKRYDVRAGDVFVVGNMEKHRAVSDPARPSRFYFVKFDASLIGSADNELLVPFLMKTPQFVNKIGGGLPAAIAIGRLMHGIWEELQAEERAHRSMIKGLLMQACTRLVRHYATALSPEEWARSLQAYKKLSPALDCIHARYHEHIQLKDIAASLSLSTSRTYHLFKETMGEGFKDYLTKIRVHEAKKGLADPNLSITDIYLSCGFQGHAAFYRAFQQIVGLTPKAYRQYVMTK</sequence>
<dbReference type="SUPFAM" id="SSF51215">
    <property type="entry name" value="Regulatory protein AraC"/>
    <property type="match status" value="1"/>
</dbReference>
<dbReference type="PANTHER" id="PTHR43280:SF2">
    <property type="entry name" value="HTH-TYPE TRANSCRIPTIONAL REGULATOR EXSA"/>
    <property type="match status" value="1"/>
</dbReference>
<name>A0A7X0VCX6_9BACL</name>
<dbReference type="InterPro" id="IPR003313">
    <property type="entry name" value="AraC-bd"/>
</dbReference>
<evidence type="ECO:0000256" key="2">
    <source>
        <dbReference type="ARBA" id="ARBA00023125"/>
    </source>
</evidence>
<protein>
    <submittedName>
        <fullName evidence="5">AraC family transcriptional regulator</fullName>
    </submittedName>
</protein>
<evidence type="ECO:0000313" key="6">
    <source>
        <dbReference type="Proteomes" id="UP000547209"/>
    </source>
</evidence>
<dbReference type="InterPro" id="IPR009057">
    <property type="entry name" value="Homeodomain-like_sf"/>
</dbReference>
<dbReference type="GO" id="GO:0043565">
    <property type="term" value="F:sequence-specific DNA binding"/>
    <property type="evidence" value="ECO:0007669"/>
    <property type="project" value="InterPro"/>
</dbReference>
<proteinExistence type="predicted"/>
<evidence type="ECO:0000313" key="5">
    <source>
        <dbReference type="EMBL" id="MBB6669101.1"/>
    </source>
</evidence>
<keyword evidence="6" id="KW-1185">Reference proteome</keyword>
<dbReference type="Proteomes" id="UP000547209">
    <property type="component" value="Unassembled WGS sequence"/>
</dbReference>
<dbReference type="Gene3D" id="2.60.120.10">
    <property type="entry name" value="Jelly Rolls"/>
    <property type="match status" value="1"/>
</dbReference>
<dbReference type="InterPro" id="IPR037923">
    <property type="entry name" value="HTH-like"/>
</dbReference>
<evidence type="ECO:0000256" key="1">
    <source>
        <dbReference type="ARBA" id="ARBA00023015"/>
    </source>
</evidence>
<reference evidence="5 6" key="1">
    <citation type="submission" date="2020-08" db="EMBL/GenBank/DDBJ databases">
        <title>Cohnella phylogeny.</title>
        <authorList>
            <person name="Dunlap C."/>
        </authorList>
    </citation>
    <scope>NUCLEOTIDE SEQUENCE [LARGE SCALE GENOMIC DNA]</scope>
    <source>
        <strain evidence="5 6">DSM 28246</strain>
    </source>
</reference>
<gene>
    <name evidence="5" type="ORF">H7C19_00210</name>
</gene>
<organism evidence="5 6">
    <name type="scientific">Cohnella nanjingensis</name>
    <dbReference type="NCBI Taxonomy" id="1387779"/>
    <lineage>
        <taxon>Bacteria</taxon>
        <taxon>Bacillati</taxon>
        <taxon>Bacillota</taxon>
        <taxon>Bacilli</taxon>
        <taxon>Bacillales</taxon>
        <taxon>Paenibacillaceae</taxon>
        <taxon>Cohnella</taxon>
    </lineage>
</organism>
<keyword evidence="1" id="KW-0805">Transcription regulation</keyword>
<dbReference type="InterPro" id="IPR014710">
    <property type="entry name" value="RmlC-like_jellyroll"/>
</dbReference>
<dbReference type="CDD" id="cd02208">
    <property type="entry name" value="cupin_RmlC-like"/>
    <property type="match status" value="1"/>
</dbReference>
<dbReference type="Gene3D" id="1.10.10.60">
    <property type="entry name" value="Homeodomain-like"/>
    <property type="match status" value="2"/>
</dbReference>
<accession>A0A7X0VCX6</accession>
<keyword evidence="3" id="KW-0804">Transcription</keyword>
<dbReference type="InterPro" id="IPR018060">
    <property type="entry name" value="HTH_AraC"/>
</dbReference>